<dbReference type="Proteomes" id="UP000527355">
    <property type="component" value="Unassembled WGS sequence"/>
</dbReference>
<evidence type="ECO:0000313" key="1">
    <source>
        <dbReference type="EMBL" id="KAF6319685.1"/>
    </source>
</evidence>
<dbReference type="EMBL" id="JABWUV010000011">
    <property type="protein sequence ID" value="KAF6319685.1"/>
    <property type="molecule type" value="Genomic_DNA"/>
</dbReference>
<evidence type="ECO:0000313" key="2">
    <source>
        <dbReference type="Proteomes" id="UP000527355"/>
    </source>
</evidence>
<reference evidence="1 2" key="1">
    <citation type="journal article" date="2020" name="Nature">
        <title>Six reference-quality genomes reveal evolution of bat adaptations.</title>
        <authorList>
            <person name="Jebb D."/>
            <person name="Huang Z."/>
            <person name="Pippel M."/>
            <person name="Hughes G.M."/>
            <person name="Lavrichenko K."/>
            <person name="Devanna P."/>
            <person name="Winkler S."/>
            <person name="Jermiin L.S."/>
            <person name="Skirmuntt E.C."/>
            <person name="Katzourakis A."/>
            <person name="Burkitt-Gray L."/>
            <person name="Ray D.A."/>
            <person name="Sullivan K.A.M."/>
            <person name="Roscito J.G."/>
            <person name="Kirilenko B.M."/>
            <person name="Davalos L.M."/>
            <person name="Corthals A.P."/>
            <person name="Power M.L."/>
            <person name="Jones G."/>
            <person name="Ransome R.D."/>
            <person name="Dechmann D.K.N."/>
            <person name="Locatelli A.G."/>
            <person name="Puechmaille S.J."/>
            <person name="Fedrigo O."/>
            <person name="Jarvis E.D."/>
            <person name="Hiller M."/>
            <person name="Vernes S.C."/>
            <person name="Myers E.W."/>
            <person name="Teeling E.C."/>
        </authorList>
    </citation>
    <scope>NUCLEOTIDE SEQUENCE [LARGE SCALE GENOMIC DNA]</scope>
    <source>
        <strain evidence="1">MMyoMyo1</strain>
        <tissue evidence="1">Flight muscle</tissue>
    </source>
</reference>
<dbReference type="AlphaFoldDB" id="A0A7J7V3E2"/>
<proteinExistence type="predicted"/>
<accession>A0A7J7V3E2</accession>
<protein>
    <submittedName>
        <fullName evidence="1">Uncharacterized protein</fullName>
    </submittedName>
</protein>
<name>A0A7J7V3E2_MYOMY</name>
<sequence length="266" mass="29071">MGGRGYSLTHWLTWARREKHSPSRFLAQPSLPVWRPVILSVCSGRQETSQLPPGQRFVLGLGDGGAPALQAPPWIWCSRDTQHRCPGQGRSRFSGARIAPSTQGAGACGEGRVAFQCTGRRMDGCLVSGGLGTLPPRKLRCSGPCADTSRSTSECCPGTWDGAAPLPVTRVECTLGCRLYSYRVQRGRERERERNINEERESWIGRLLRTPQWGSSPHPGLCPDLELNLQVHGLKLNHGATQTGLSCLSCLHVRILPVVHIPAILI</sequence>
<gene>
    <name evidence="1" type="ORF">mMyoMyo1_008424</name>
</gene>
<keyword evidence="2" id="KW-1185">Reference proteome</keyword>
<comment type="caution">
    <text evidence="1">The sequence shown here is derived from an EMBL/GenBank/DDBJ whole genome shotgun (WGS) entry which is preliminary data.</text>
</comment>
<organism evidence="1 2">
    <name type="scientific">Myotis myotis</name>
    <name type="common">Greater mouse-eared bat</name>
    <name type="synonym">Vespertilio myotis</name>
    <dbReference type="NCBI Taxonomy" id="51298"/>
    <lineage>
        <taxon>Eukaryota</taxon>
        <taxon>Metazoa</taxon>
        <taxon>Chordata</taxon>
        <taxon>Craniata</taxon>
        <taxon>Vertebrata</taxon>
        <taxon>Euteleostomi</taxon>
        <taxon>Mammalia</taxon>
        <taxon>Eutheria</taxon>
        <taxon>Laurasiatheria</taxon>
        <taxon>Chiroptera</taxon>
        <taxon>Yangochiroptera</taxon>
        <taxon>Vespertilionidae</taxon>
        <taxon>Myotis</taxon>
    </lineage>
</organism>